<evidence type="ECO:0000256" key="4">
    <source>
        <dbReference type="ARBA" id="ARBA00022552"/>
    </source>
</evidence>
<sequence>MMNACGAVVRGALRRTRGQWFDLALMAHQAIHPSGKPSMTSLSSQLQSLRTATAQHQTVEKRHVSLLFGKKEAQQLDRESAYKIGCAGLEKLKQLDSVFDETNDLFDESRLHFQRSLITKDENSALDEKLERFLFQLSPYMQHFACQQVLEWLVFRYQIYAYNAETMILTTSKDWGFLEGFRKKEYPVPFSAILKNTMSSTHSLITKISDHLSRGIQLVGEEFLEKKCHMLFTFYAKLLVAALDDTTKIDDILLAKIVPSYCSWTQKFASIVSTSVSYGHLQDGNLYEAYHRCDIITCKSSYNEVRQRFTGDHDVNALRSMSTTDVGFILNQSGVEDSTCCEQSNYMGCFEELISKTDLTAKRMQQITRECSRVLIETSDPQLLLGSQAAIFFAKLLEYPELEVLYGNKEFSKHVGSLVARFSDQWVGICSEWTSRDENVLNNVVKNYQLERFTVVSNVDETEGQTRRRSEPVQRSASTSPPVEPPAKKKSAVERAEDLASKSEFSRRQKFVGDPIKNARKWIKMEEWDKVAWAFDEMATRSSSYFANKLEEEIEAFVVEVVHIAHEKKKFPLISQARSAFAEVSFRPDFIVSLLSRHEEREPMPKKPRSNVLDIVAKTFHDETNEDFERRLIFVLEMLNNRTSPIVDARLFRILFGILKESCSGKDMLAMQTVALLVKMLKSPGKYRVTSADIDMDVVLEMMRTTLNHHILRESLRLLTAAVKLSPTSVTSHVMSIFTFMGSGLLRKDNELTLGIIEDTLEALFGAICAEDGKTLPSEMQLRLVDVSRVFAASVCDIPAHRRTRMAHAMARAVKHINVWIVFRSDFGTVSFTTTSEPFFVIRENVLASNFEADFSFCARWQRAAADTNKRSADQDAFEDLSLELSAGLNPVHQFCAVADIVDFIVRLRGDDCPPDVQRTSLDQAIFDRFKYSLPKLRHFRFVMIGLVMKILSSRTLYEKLSEMDDNSLFHLLLPVGKRLMTASVDLDEFVAGEREIAEKSEEHQTLRYWVALSSRAESVSEKLRHLLPGGVAARIIIDVLEDSGTEWRMREKALQLANSKLIHDGFFFSESGINEEHLEKMVVVLNKWITKDQLNPEKVILCQNAAFSLKLVAKRLGRRSESSSILADTMTKCADIAADYQSLDEFMVGNILLLAGELVRSHNMKATMMSAIPLLKTCLNILAEINSNQKDVQESVNSSEDTLTKQQRVRRQSLSGKRLGCSTLLICALTCMQRIMDQFAPFVSQFLPDIIIQFCHISGRYGEGNDEPSALSISSVDKSQASNNTRGIILHRITLIRSALAKVELRVLPKHLSKVLVDVSFEEKPLITLFSLLESYFDQKNRVVISQIRDILMTDVFLKGLEYRARVRDVQKFNDVMSVENRIFKSLLAMAEVLTENTLRSVMDLFVSWAESGLKSAATRDQQCRLVTLFRFANSFYNSFNSLSLPYFGKLVGIANKVLHRCNVAVLNDPSLQLLTGKKGSIDGLEADLLVTNVIDFVSNCAHHREFFSQDRTEMLIEPLINEILNTKLNGHKRRCEHHLSHALYHISDIHPDSFQIILDKILLMTRSNKAKIRHRALLVLGAMFDKLGDGVAPYLPMIMPFLSELLEDENRSVEEQCERVVKQLQGKFGENICEGFV</sequence>
<dbReference type="GO" id="GO:0030686">
    <property type="term" value="C:90S preribosome"/>
    <property type="evidence" value="ECO:0007669"/>
    <property type="project" value="TreeGrafter"/>
</dbReference>
<keyword evidence="6 7" id="KW-0687">Ribonucleoprotein</keyword>
<feature type="domain" description="BP28 C-terminal" evidence="9">
    <location>
        <begin position="1343"/>
        <end position="1490"/>
    </location>
</feature>
<gene>
    <name evidence="10" type="ORF">KIN20_036526</name>
</gene>
<evidence type="ECO:0000256" key="1">
    <source>
        <dbReference type="ARBA" id="ARBA00004604"/>
    </source>
</evidence>
<keyword evidence="4 7" id="KW-0698">rRNA processing</keyword>
<comment type="function">
    <text evidence="7">Involved in nucleolar processing of pre-18S ribosomal RNA.</text>
</comment>
<evidence type="ECO:0000256" key="7">
    <source>
        <dbReference type="RuleBase" id="RU367065"/>
    </source>
</evidence>
<dbReference type="GO" id="GO:0045943">
    <property type="term" value="P:positive regulation of transcription by RNA polymerase I"/>
    <property type="evidence" value="ECO:0007669"/>
    <property type="project" value="TreeGrafter"/>
</dbReference>
<dbReference type="GO" id="GO:0032040">
    <property type="term" value="C:small-subunit processome"/>
    <property type="evidence" value="ECO:0007669"/>
    <property type="project" value="TreeGrafter"/>
</dbReference>
<dbReference type="GO" id="GO:0034455">
    <property type="term" value="C:t-UTP complex"/>
    <property type="evidence" value="ECO:0007669"/>
    <property type="project" value="TreeGrafter"/>
</dbReference>
<name>A0AAD5RGA9_PARTN</name>
<protein>
    <recommendedName>
        <fullName evidence="7">HEAT repeat-containing protein 1</fullName>
    </recommendedName>
</protein>
<keyword evidence="11" id="KW-1185">Reference proteome</keyword>
<evidence type="ECO:0000256" key="6">
    <source>
        <dbReference type="ARBA" id="ARBA00023274"/>
    </source>
</evidence>
<evidence type="ECO:0000256" key="2">
    <source>
        <dbReference type="ARBA" id="ARBA00010559"/>
    </source>
</evidence>
<dbReference type="InterPro" id="IPR016024">
    <property type="entry name" value="ARM-type_fold"/>
</dbReference>
<evidence type="ECO:0000256" key="8">
    <source>
        <dbReference type="SAM" id="MobiDB-lite"/>
    </source>
</evidence>
<keyword evidence="5 7" id="KW-0539">Nucleus</keyword>
<accession>A0AAD5RGA9</accession>
<proteinExistence type="inferred from homology"/>
<dbReference type="SMART" id="SM01036">
    <property type="entry name" value="BP28CT"/>
    <property type="match status" value="1"/>
</dbReference>
<comment type="similarity">
    <text evidence="2 7">Belongs to the HEATR1/UTP10 family.</text>
</comment>
<dbReference type="Gene3D" id="1.25.10.10">
    <property type="entry name" value="Leucine-rich Repeat Variant"/>
    <property type="match status" value="1"/>
</dbReference>
<comment type="subcellular location">
    <subcellularLocation>
        <location evidence="1 7">Nucleus</location>
        <location evidence="1 7">Nucleolus</location>
    </subcellularLocation>
</comment>
<evidence type="ECO:0000259" key="9">
    <source>
        <dbReference type="SMART" id="SM01036"/>
    </source>
</evidence>
<reference evidence="10" key="1">
    <citation type="submission" date="2021-06" db="EMBL/GenBank/DDBJ databases">
        <title>Parelaphostrongylus tenuis whole genome reference sequence.</title>
        <authorList>
            <person name="Garwood T.J."/>
            <person name="Larsen P.A."/>
            <person name="Fountain-Jones N.M."/>
            <person name="Garbe J.R."/>
            <person name="Macchietto M.G."/>
            <person name="Kania S.A."/>
            <person name="Gerhold R.W."/>
            <person name="Richards J.E."/>
            <person name="Wolf T.M."/>
        </authorList>
    </citation>
    <scope>NUCLEOTIDE SEQUENCE</scope>
    <source>
        <strain evidence="10">MNPRO001-30</strain>
        <tissue evidence="10">Meninges</tissue>
    </source>
</reference>
<evidence type="ECO:0000256" key="3">
    <source>
        <dbReference type="ARBA" id="ARBA00022517"/>
    </source>
</evidence>
<dbReference type="EMBL" id="JAHQIW010007369">
    <property type="protein sequence ID" value="KAJ1373964.1"/>
    <property type="molecule type" value="Genomic_DNA"/>
</dbReference>
<dbReference type="GO" id="GO:0030515">
    <property type="term" value="F:snoRNA binding"/>
    <property type="evidence" value="ECO:0007669"/>
    <property type="project" value="TreeGrafter"/>
</dbReference>
<organism evidence="10 11">
    <name type="scientific">Parelaphostrongylus tenuis</name>
    <name type="common">Meningeal worm</name>
    <dbReference type="NCBI Taxonomy" id="148309"/>
    <lineage>
        <taxon>Eukaryota</taxon>
        <taxon>Metazoa</taxon>
        <taxon>Ecdysozoa</taxon>
        <taxon>Nematoda</taxon>
        <taxon>Chromadorea</taxon>
        <taxon>Rhabditida</taxon>
        <taxon>Rhabditina</taxon>
        <taxon>Rhabditomorpha</taxon>
        <taxon>Strongyloidea</taxon>
        <taxon>Metastrongylidae</taxon>
        <taxon>Parelaphostrongylus</taxon>
    </lineage>
</organism>
<dbReference type="Pfam" id="PF08146">
    <property type="entry name" value="BP28CT"/>
    <property type="match status" value="1"/>
</dbReference>
<dbReference type="InterPro" id="IPR011989">
    <property type="entry name" value="ARM-like"/>
</dbReference>
<dbReference type="Proteomes" id="UP001196413">
    <property type="component" value="Unassembled WGS sequence"/>
</dbReference>
<evidence type="ECO:0000256" key="5">
    <source>
        <dbReference type="ARBA" id="ARBA00023242"/>
    </source>
</evidence>
<comment type="caution">
    <text evidence="10">The sequence shown here is derived from an EMBL/GenBank/DDBJ whole genome shotgun (WGS) entry which is preliminary data.</text>
</comment>
<dbReference type="SUPFAM" id="SSF48371">
    <property type="entry name" value="ARM repeat"/>
    <property type="match status" value="2"/>
</dbReference>
<dbReference type="PANTHER" id="PTHR13457">
    <property type="entry name" value="BAP28"/>
    <property type="match status" value="1"/>
</dbReference>
<keyword evidence="3 7" id="KW-0690">Ribosome biogenesis</keyword>
<dbReference type="InterPro" id="IPR012954">
    <property type="entry name" value="BP28_C_dom"/>
</dbReference>
<dbReference type="InterPro" id="IPR040191">
    <property type="entry name" value="UTP10"/>
</dbReference>
<feature type="region of interest" description="Disordered" evidence="8">
    <location>
        <begin position="461"/>
        <end position="492"/>
    </location>
</feature>
<dbReference type="PANTHER" id="PTHR13457:SF1">
    <property type="entry name" value="HEAT REPEAT-CONTAINING PROTEIN 1"/>
    <property type="match status" value="1"/>
</dbReference>
<evidence type="ECO:0000313" key="11">
    <source>
        <dbReference type="Proteomes" id="UP001196413"/>
    </source>
</evidence>
<evidence type="ECO:0000313" key="10">
    <source>
        <dbReference type="EMBL" id="KAJ1373964.1"/>
    </source>
</evidence>
<dbReference type="GO" id="GO:0000462">
    <property type="term" value="P:maturation of SSU-rRNA from tricistronic rRNA transcript (SSU-rRNA, 5.8S rRNA, LSU-rRNA)"/>
    <property type="evidence" value="ECO:0007669"/>
    <property type="project" value="TreeGrafter"/>
</dbReference>